<dbReference type="PROSITE" id="PS50076">
    <property type="entry name" value="DNAJ_2"/>
    <property type="match status" value="1"/>
</dbReference>
<dbReference type="Proteomes" id="UP000595332">
    <property type="component" value="Chromosome"/>
</dbReference>
<dbReference type="InterPro" id="IPR001623">
    <property type="entry name" value="DnaJ_domain"/>
</dbReference>
<evidence type="ECO:0000313" key="3">
    <source>
        <dbReference type="EMBL" id="BBB29016.1"/>
    </source>
</evidence>
<dbReference type="Gene3D" id="1.10.287.110">
    <property type="entry name" value="DnaJ domain"/>
    <property type="match status" value="1"/>
</dbReference>
<dbReference type="Pfam" id="PF00226">
    <property type="entry name" value="DnaJ"/>
    <property type="match status" value="1"/>
</dbReference>
<sequence>MKSPITAIILATLRKHPQGFNEYTLIQAIESAGLFDTLDKNTDVALFQKHFLTMNALYQLQISLWEEEALYLEISALHIHLETGCVETNQIKSTAQTRLEDSTVNNINETLPEQNRNEALRSYYLDWAHYNSADESSVKQLLNSFWERFLNPEQRVTAFNTLELTDTASSPETIKQQFRLLAAKHHPDKGGDPNNFIAIREAYEILLPTR</sequence>
<feature type="domain" description="J" evidence="2">
    <location>
        <begin position="157"/>
        <end position="210"/>
    </location>
</feature>
<dbReference type="SUPFAM" id="SSF46565">
    <property type="entry name" value="Chaperone J-domain"/>
    <property type="match status" value="1"/>
</dbReference>
<protein>
    <recommendedName>
        <fullName evidence="2">J domain-containing protein</fullName>
    </recommendedName>
</protein>
<organism evidence="3 4">
    <name type="scientific">Neptunomonas japonica JAMM 1380</name>
    <dbReference type="NCBI Taxonomy" id="1441457"/>
    <lineage>
        <taxon>Bacteria</taxon>
        <taxon>Pseudomonadati</taxon>
        <taxon>Pseudomonadota</taxon>
        <taxon>Gammaproteobacteria</taxon>
        <taxon>Oceanospirillales</taxon>
        <taxon>Oceanospirillaceae</taxon>
        <taxon>Neptunomonas</taxon>
    </lineage>
</organism>
<proteinExistence type="predicted"/>
<dbReference type="Pfam" id="PF12339">
    <property type="entry name" value="DNAJ_related"/>
    <property type="match status" value="1"/>
</dbReference>
<keyword evidence="1" id="KW-0143">Chaperone</keyword>
<name>A0A7R6PH22_9GAMM</name>
<dbReference type="CDD" id="cd06257">
    <property type="entry name" value="DnaJ"/>
    <property type="match status" value="1"/>
</dbReference>
<evidence type="ECO:0000256" key="1">
    <source>
        <dbReference type="ARBA" id="ARBA00023186"/>
    </source>
</evidence>
<evidence type="ECO:0000313" key="4">
    <source>
        <dbReference type="Proteomes" id="UP000595332"/>
    </source>
</evidence>
<reference evidence="3 4" key="1">
    <citation type="journal article" date="2008" name="Int. J. Syst. Evol. Microbiol.">
        <title>Neptunomonas japonica sp. nov., an Osedax japonicus symbiont-like bacterium isolated from sediment adjacent to sperm whale carcasses off Kagoshima, Japan.</title>
        <authorList>
            <person name="Miyazaki M."/>
            <person name="Nogi Y."/>
            <person name="Fujiwara Y."/>
            <person name="Kawato M."/>
            <person name="Kubokawa K."/>
            <person name="Horikoshi K."/>
        </authorList>
    </citation>
    <scope>NUCLEOTIDE SEQUENCE [LARGE SCALE GENOMIC DNA]</scope>
    <source>
        <strain evidence="3 4">JAMM 1380</strain>
    </source>
</reference>
<dbReference type="AlphaFoldDB" id="A0A7R6PH22"/>
<keyword evidence="4" id="KW-1185">Reference proteome</keyword>
<evidence type="ECO:0000259" key="2">
    <source>
        <dbReference type="PROSITE" id="PS50076"/>
    </source>
</evidence>
<gene>
    <name evidence="3" type="ORF">NEJAP_1059</name>
</gene>
<dbReference type="KEGG" id="njp:NEJAP_1059"/>
<dbReference type="RefSeq" id="WP_201349656.1">
    <property type="nucleotide sequence ID" value="NZ_AP014546.1"/>
</dbReference>
<dbReference type="InterPro" id="IPR021059">
    <property type="entry name" value="DnaJ-related_N"/>
</dbReference>
<dbReference type="EMBL" id="AP014546">
    <property type="protein sequence ID" value="BBB29016.1"/>
    <property type="molecule type" value="Genomic_DNA"/>
</dbReference>
<accession>A0A7R6PH22</accession>
<dbReference type="InterPro" id="IPR036869">
    <property type="entry name" value="J_dom_sf"/>
</dbReference>
<dbReference type="SMART" id="SM00271">
    <property type="entry name" value="DnaJ"/>
    <property type="match status" value="1"/>
</dbReference>